<keyword evidence="5" id="KW-1185">Reference proteome</keyword>
<sequence length="128" mass="14613">MRFLVVLSLLVLTGAQLFPFWNSGNRDRHDGYQFEYHSRSHLLVVRDTGNCYLIHADKSLVDTFVDKATRDTVEDDIIQHIKNNQGTHAESHLGSLTHFHDILTSAECVRRKIYSLDYTFGTATSSKS</sequence>
<dbReference type="EMBL" id="JAZGQO010000011">
    <property type="protein sequence ID" value="KAK6174786.1"/>
    <property type="molecule type" value="Genomic_DNA"/>
</dbReference>
<proteinExistence type="predicted"/>
<evidence type="ECO:0000256" key="1">
    <source>
        <dbReference type="SAM" id="SignalP"/>
    </source>
</evidence>
<organism evidence="3 5">
    <name type="scientific">Patella caerulea</name>
    <name type="common">Rayed Mediterranean limpet</name>
    <dbReference type="NCBI Taxonomy" id="87958"/>
    <lineage>
        <taxon>Eukaryota</taxon>
        <taxon>Metazoa</taxon>
        <taxon>Spiralia</taxon>
        <taxon>Lophotrochozoa</taxon>
        <taxon>Mollusca</taxon>
        <taxon>Gastropoda</taxon>
        <taxon>Patellogastropoda</taxon>
        <taxon>Patelloidea</taxon>
        <taxon>Patellidae</taxon>
        <taxon>Patella</taxon>
    </lineage>
</organism>
<keyword evidence="1" id="KW-0732">Signal</keyword>
<feature type="signal peptide" evidence="1">
    <location>
        <begin position="1"/>
        <end position="15"/>
    </location>
</feature>
<evidence type="ECO:0000313" key="4">
    <source>
        <dbReference type="EMBL" id="KAK6174786.1"/>
    </source>
</evidence>
<dbReference type="AlphaFoldDB" id="A0AAN8JI43"/>
<reference evidence="3 5" key="1">
    <citation type="submission" date="2024-01" db="EMBL/GenBank/DDBJ databases">
        <title>The genome of the rayed Mediterranean limpet Patella caerulea (Linnaeus, 1758).</title>
        <authorList>
            <person name="Anh-Thu Weber A."/>
            <person name="Halstead-Nussloch G."/>
        </authorList>
    </citation>
    <scope>NUCLEOTIDE SEQUENCE [LARGE SCALE GENOMIC DNA]</scope>
    <source>
        <strain evidence="3">AATW-2023a</strain>
        <tissue evidence="3">Whole specimen</tissue>
    </source>
</reference>
<comment type="caution">
    <text evidence="3">The sequence shown here is derived from an EMBL/GenBank/DDBJ whole genome shotgun (WGS) entry which is preliminary data.</text>
</comment>
<evidence type="ECO:0000313" key="5">
    <source>
        <dbReference type="Proteomes" id="UP001347796"/>
    </source>
</evidence>
<evidence type="ECO:0000313" key="2">
    <source>
        <dbReference type="EMBL" id="KAK6174781.1"/>
    </source>
</evidence>
<name>A0AAN8JI43_PATCE</name>
<dbReference type="EMBL" id="JAZGQO010000011">
    <property type="protein sequence ID" value="KAK6174781.1"/>
    <property type="molecule type" value="Genomic_DNA"/>
</dbReference>
<dbReference type="EMBL" id="JAZGQO010000011">
    <property type="protein sequence ID" value="KAK6174784.1"/>
    <property type="molecule type" value="Genomic_DNA"/>
</dbReference>
<protein>
    <submittedName>
        <fullName evidence="3">Uncharacterized protein</fullName>
    </submittedName>
</protein>
<dbReference type="Proteomes" id="UP001347796">
    <property type="component" value="Unassembled WGS sequence"/>
</dbReference>
<feature type="chain" id="PRO_5044710915" evidence="1">
    <location>
        <begin position="16"/>
        <end position="128"/>
    </location>
</feature>
<accession>A0AAN8JI43</accession>
<gene>
    <name evidence="2" type="ORF">SNE40_017994</name>
    <name evidence="3" type="ORF">SNE40_017997</name>
    <name evidence="4" type="ORF">SNE40_017999</name>
</gene>
<evidence type="ECO:0000313" key="3">
    <source>
        <dbReference type="EMBL" id="KAK6174784.1"/>
    </source>
</evidence>